<sequence>MVEETKLIEKFRREYEQRSALIEKSTRRINDILLPEALKKADVRCHHPHFRMKEMESAVKSVQNKRKERIKREDDRNQMKNLRVSWERYWGEGHVRLNDYGDFSDVDEMFKSLPDIGGIRILLYFPGDVEKVEKCLVEHTEIELVRRTKKSRYIPKDLFDMEIAISQWTRFEAPEAISTTEAISTSDENSTTRNISTTEEIFPGYRGDHFHVKLHRDDFTVEIQVLTLVMNAWSNIEHDIIYKPHEAPGPETRAILDSFNGIVMVGETALQQLDNLKQRELNKELERSNKIAVDIYDVGKWIGEYYDEQVGNPRTQNRVTWRYLDKLFEFLKADMQHTSGNLKQLVESVWEKDSEAYQCTRDLPLFMLRQSCRDQSHKIPTCAELRQMKFPPTVDIQLQLDRVMASRVVHCLNVTDCLHVRKLFLDVMKKVVQEPGQSEEDRPTLLDFMDVLHPDHGRYDWQSKGKLRKFCQNFLDVDRLDRAMEDIQRSDDEEDKYGKKELKEPSKQALVRLCLMIVNAGRIACPTFQSTEDLPRTYEQQVIIPRILCVLVRDTEFTHWIPDLYHVTQHWINTSNLTPMASPDMERELRQHVHLQNAYRVNPADVLGYNVTEVIVDHPGNANPSRISWVGVNLKKPHYKWILRLNSSHRIKTEFRTDKMADRPRKHPGYFVSICPSSENKPKWHYTPNRPQWELVKLKDLPLDEEPRVTEFSRNKCEFEDLFNTLLPPDSPIAKKGESWTMTLEGMGFTIESTEDEFILTEAKEDLVNAPPHPSTRRGSNATSNHSVPPEEMSQAENSQAETAQAEASEAETVQDKTSQTEISPADTS</sequence>
<dbReference type="InterPro" id="IPR043519">
    <property type="entry name" value="NT_sf"/>
</dbReference>
<feature type="region of interest" description="Disordered" evidence="1">
    <location>
        <begin position="767"/>
        <end position="829"/>
    </location>
</feature>
<comment type="caution">
    <text evidence="3">The sequence shown here is derived from an EMBL/GenBank/DDBJ whole genome shotgun (WGS) entry which is preliminary data.</text>
</comment>
<dbReference type="PANTHER" id="PTHR41773:SF1">
    <property type="entry name" value="RELA_SPOT DOMAIN-CONTAINING PROTEIN"/>
    <property type="match status" value="1"/>
</dbReference>
<proteinExistence type="predicted"/>
<reference evidence="3" key="1">
    <citation type="submission" date="2021-05" db="EMBL/GenBank/DDBJ databases">
        <authorList>
            <person name="Stam R."/>
        </authorList>
    </citation>
    <scope>NUCLEOTIDE SEQUENCE</scope>
    <source>
        <strain evidence="3">CS162</strain>
    </source>
</reference>
<dbReference type="SUPFAM" id="SSF81301">
    <property type="entry name" value="Nucleotidyltransferase"/>
    <property type="match status" value="1"/>
</dbReference>
<dbReference type="InterPro" id="IPR007685">
    <property type="entry name" value="RelA_SpoT"/>
</dbReference>
<dbReference type="SMART" id="SM00954">
    <property type="entry name" value="RelA_SpoT"/>
    <property type="match status" value="1"/>
</dbReference>
<accession>A0A8J2HUG4</accession>
<evidence type="ECO:0000313" key="4">
    <source>
        <dbReference type="Proteomes" id="UP000676310"/>
    </source>
</evidence>
<dbReference type="OrthoDB" id="3684599at2759"/>
<evidence type="ECO:0000256" key="1">
    <source>
        <dbReference type="SAM" id="MobiDB-lite"/>
    </source>
</evidence>
<feature type="compositionally biased region" description="Low complexity" evidence="1">
    <location>
        <begin position="795"/>
        <end position="812"/>
    </location>
</feature>
<feature type="domain" description="RelA/SpoT" evidence="2">
    <location>
        <begin position="95"/>
        <end position="248"/>
    </location>
</feature>
<name>A0A8J2HUG4_9PLEO</name>
<feature type="compositionally biased region" description="Polar residues" evidence="1">
    <location>
        <begin position="777"/>
        <end position="787"/>
    </location>
</feature>
<dbReference type="AlphaFoldDB" id="A0A8J2HUG4"/>
<dbReference type="GO" id="GO:0015969">
    <property type="term" value="P:guanosine tetraphosphate metabolic process"/>
    <property type="evidence" value="ECO:0007669"/>
    <property type="project" value="InterPro"/>
</dbReference>
<dbReference type="RefSeq" id="XP_043165244.1">
    <property type="nucleotide sequence ID" value="XM_043309309.1"/>
</dbReference>
<dbReference type="Gene3D" id="3.30.460.10">
    <property type="entry name" value="Beta Polymerase, domain 2"/>
    <property type="match status" value="1"/>
</dbReference>
<dbReference type="GeneID" id="67013076"/>
<protein>
    <recommendedName>
        <fullName evidence="2">RelA/SpoT domain-containing protein</fullName>
    </recommendedName>
</protein>
<dbReference type="EMBL" id="CAJRGZ010000015">
    <property type="protein sequence ID" value="CAG5145440.1"/>
    <property type="molecule type" value="Genomic_DNA"/>
</dbReference>
<evidence type="ECO:0000313" key="3">
    <source>
        <dbReference type="EMBL" id="CAG5145440.1"/>
    </source>
</evidence>
<dbReference type="Pfam" id="PF04607">
    <property type="entry name" value="RelA_SpoT"/>
    <property type="match status" value="1"/>
</dbReference>
<dbReference type="Proteomes" id="UP000676310">
    <property type="component" value="Unassembled WGS sequence"/>
</dbReference>
<gene>
    <name evidence="3" type="ORF">ALTATR162_LOCUS1711</name>
</gene>
<feature type="compositionally biased region" description="Polar residues" evidence="1">
    <location>
        <begin position="816"/>
        <end position="829"/>
    </location>
</feature>
<evidence type="ECO:0000259" key="2">
    <source>
        <dbReference type="SMART" id="SM00954"/>
    </source>
</evidence>
<dbReference type="PANTHER" id="PTHR41773">
    <property type="entry name" value="GTP PYROPHOSPHATASE-RELATED"/>
    <property type="match status" value="1"/>
</dbReference>
<keyword evidence="4" id="KW-1185">Reference proteome</keyword>
<organism evidence="3 4">
    <name type="scientific">Alternaria atra</name>
    <dbReference type="NCBI Taxonomy" id="119953"/>
    <lineage>
        <taxon>Eukaryota</taxon>
        <taxon>Fungi</taxon>
        <taxon>Dikarya</taxon>
        <taxon>Ascomycota</taxon>
        <taxon>Pezizomycotina</taxon>
        <taxon>Dothideomycetes</taxon>
        <taxon>Pleosporomycetidae</taxon>
        <taxon>Pleosporales</taxon>
        <taxon>Pleosporineae</taxon>
        <taxon>Pleosporaceae</taxon>
        <taxon>Alternaria</taxon>
        <taxon>Alternaria sect. Ulocladioides</taxon>
    </lineage>
</organism>